<dbReference type="Pfam" id="PF01527">
    <property type="entry name" value="HTH_Tnp_1"/>
    <property type="match status" value="1"/>
</dbReference>
<dbReference type="InterPro" id="IPR002514">
    <property type="entry name" value="Transposase_8"/>
</dbReference>
<reference evidence="2" key="1">
    <citation type="submission" date="2017-11" db="EMBL/GenBank/DDBJ databases">
        <authorList>
            <person name="Kuznetsova I."/>
            <person name="Sazanova A."/>
            <person name="Chirak E."/>
            <person name="Safronova V."/>
            <person name="Willems A."/>
        </authorList>
    </citation>
    <scope>NUCLEOTIDE SEQUENCE [LARGE SCALE GENOMIC DNA]</scope>
    <source>
        <strain evidence="2">STM 196</strain>
    </source>
</reference>
<gene>
    <name evidence="1" type="ORF">CU102_28135</name>
</gene>
<organism evidence="1 2">
    <name type="scientific">Phyllobacterium brassicacearum</name>
    <dbReference type="NCBI Taxonomy" id="314235"/>
    <lineage>
        <taxon>Bacteria</taxon>
        <taxon>Pseudomonadati</taxon>
        <taxon>Pseudomonadota</taxon>
        <taxon>Alphaproteobacteria</taxon>
        <taxon>Hyphomicrobiales</taxon>
        <taxon>Phyllobacteriaceae</taxon>
        <taxon>Phyllobacterium</taxon>
    </lineage>
</organism>
<accession>A0A2P7ASV6</accession>
<evidence type="ECO:0008006" key="3">
    <source>
        <dbReference type="Google" id="ProtNLM"/>
    </source>
</evidence>
<proteinExistence type="predicted"/>
<dbReference type="GO" id="GO:0004803">
    <property type="term" value="F:transposase activity"/>
    <property type="evidence" value="ECO:0007669"/>
    <property type="project" value="InterPro"/>
</dbReference>
<dbReference type="PANTHER" id="PTHR37936:SF3">
    <property type="entry name" value="TRANSPOSASE INSC FOR INSERTION ELEMENT IS2A-RELATED"/>
    <property type="match status" value="1"/>
</dbReference>
<dbReference type="SUPFAM" id="SSF48295">
    <property type="entry name" value="TrpR-like"/>
    <property type="match status" value="1"/>
</dbReference>
<evidence type="ECO:0000313" key="2">
    <source>
        <dbReference type="Proteomes" id="UP000241444"/>
    </source>
</evidence>
<sequence length="129" mass="13947">MSAAMSGDRNFHMIEAVSDRLEGAPLTPRRRWSDDIKARAVAESLVPGANVSAIARRVGIVPSQLFGWRRQAIRNGLVTLDNAQAGSARVKADTVSSVVEIVVGDVTIRTGADIDEAHLRRMLRAVRSS</sequence>
<protein>
    <recommendedName>
        <fullName evidence="3">Transposase</fullName>
    </recommendedName>
</protein>
<dbReference type="InterPro" id="IPR010921">
    <property type="entry name" value="Trp_repressor/repl_initiator"/>
</dbReference>
<dbReference type="PANTHER" id="PTHR37936">
    <property type="entry name" value="TRANSPOSASE INSC FOR INSERTION ELEMENT IS2A-RELATED"/>
    <property type="match status" value="1"/>
</dbReference>
<dbReference type="EMBL" id="PGGO01000057">
    <property type="protein sequence ID" value="PSH57308.1"/>
    <property type="molecule type" value="Genomic_DNA"/>
</dbReference>
<keyword evidence="2" id="KW-1185">Reference proteome</keyword>
<dbReference type="OrthoDB" id="9800877at2"/>
<name>A0A2P7ASV6_9HYPH</name>
<dbReference type="Proteomes" id="UP000241444">
    <property type="component" value="Unassembled WGS sequence"/>
</dbReference>
<dbReference type="GO" id="GO:0006313">
    <property type="term" value="P:DNA transposition"/>
    <property type="evidence" value="ECO:0007669"/>
    <property type="project" value="InterPro"/>
</dbReference>
<dbReference type="GO" id="GO:0043565">
    <property type="term" value="F:sequence-specific DNA binding"/>
    <property type="evidence" value="ECO:0007669"/>
    <property type="project" value="InterPro"/>
</dbReference>
<dbReference type="AlphaFoldDB" id="A0A2P7ASV6"/>
<comment type="caution">
    <text evidence="1">The sequence shown here is derived from an EMBL/GenBank/DDBJ whole genome shotgun (WGS) entry which is preliminary data.</text>
</comment>
<evidence type="ECO:0000313" key="1">
    <source>
        <dbReference type="EMBL" id="PSH57308.1"/>
    </source>
</evidence>